<comment type="caution">
    <text evidence="7">The sequence shown here is derived from an EMBL/GenBank/DDBJ whole genome shotgun (WGS) entry which is preliminary data.</text>
</comment>
<dbReference type="PROSITE" id="PS00194">
    <property type="entry name" value="THIOREDOXIN_1"/>
    <property type="match status" value="1"/>
</dbReference>
<feature type="domain" description="Thioredoxin" evidence="6">
    <location>
        <begin position="64"/>
        <end position="208"/>
    </location>
</feature>
<dbReference type="PANTHER" id="PTHR42852:SF6">
    <property type="entry name" value="THIOL:DISULFIDE INTERCHANGE PROTEIN DSBE"/>
    <property type="match status" value="1"/>
</dbReference>
<dbReference type="CDD" id="cd02966">
    <property type="entry name" value="TlpA_like_family"/>
    <property type="match status" value="1"/>
</dbReference>
<organism evidence="7 8">
    <name type="scientific">Nostocoides vanveenii</name>
    <dbReference type="NCBI Taxonomy" id="330835"/>
    <lineage>
        <taxon>Bacteria</taxon>
        <taxon>Bacillati</taxon>
        <taxon>Actinomycetota</taxon>
        <taxon>Actinomycetes</taxon>
        <taxon>Micrococcales</taxon>
        <taxon>Intrasporangiaceae</taxon>
        <taxon>Nostocoides</taxon>
    </lineage>
</organism>
<evidence type="ECO:0000259" key="6">
    <source>
        <dbReference type="PROSITE" id="PS51352"/>
    </source>
</evidence>
<dbReference type="Pfam" id="PF08534">
    <property type="entry name" value="Redoxin"/>
    <property type="match status" value="1"/>
</dbReference>
<dbReference type="InterPro" id="IPR050553">
    <property type="entry name" value="Thioredoxin_ResA/DsbE_sf"/>
</dbReference>
<keyword evidence="5" id="KW-0676">Redox-active center</keyword>
<protein>
    <submittedName>
        <fullName evidence="7">TlpA disulfide reductase family protein</fullName>
    </submittedName>
</protein>
<dbReference type="PROSITE" id="PS51352">
    <property type="entry name" value="THIOREDOXIN_2"/>
    <property type="match status" value="1"/>
</dbReference>
<dbReference type="PANTHER" id="PTHR42852">
    <property type="entry name" value="THIOL:DISULFIDE INTERCHANGE PROTEIN DSBE"/>
    <property type="match status" value="1"/>
</dbReference>
<comment type="subcellular location">
    <subcellularLocation>
        <location evidence="1">Cell envelope</location>
    </subcellularLocation>
</comment>
<reference evidence="7 8" key="1">
    <citation type="journal article" date="2019" name="Int. J. Syst. Evol. Microbiol.">
        <title>The Global Catalogue of Microorganisms (GCM) 10K type strain sequencing project: providing services to taxonomists for standard genome sequencing and annotation.</title>
        <authorList>
            <consortium name="The Broad Institute Genomics Platform"/>
            <consortium name="The Broad Institute Genome Sequencing Center for Infectious Disease"/>
            <person name="Wu L."/>
            <person name="Ma J."/>
        </authorList>
    </citation>
    <scope>NUCLEOTIDE SEQUENCE [LARGE SCALE GENOMIC DNA]</scope>
    <source>
        <strain evidence="7 8">JCM 15591</strain>
    </source>
</reference>
<accession>A0ABN2KAD4</accession>
<dbReference type="EMBL" id="BAAAPN010000026">
    <property type="protein sequence ID" value="GAA1751735.1"/>
    <property type="molecule type" value="Genomic_DNA"/>
</dbReference>
<evidence type="ECO:0000256" key="1">
    <source>
        <dbReference type="ARBA" id="ARBA00004196"/>
    </source>
</evidence>
<evidence type="ECO:0000256" key="2">
    <source>
        <dbReference type="ARBA" id="ARBA00022748"/>
    </source>
</evidence>
<evidence type="ECO:0000256" key="3">
    <source>
        <dbReference type="ARBA" id="ARBA00022968"/>
    </source>
</evidence>
<keyword evidence="2" id="KW-0201">Cytochrome c-type biogenesis</keyword>
<dbReference type="Proteomes" id="UP001501475">
    <property type="component" value="Unassembled WGS sequence"/>
</dbReference>
<keyword evidence="4" id="KW-1015">Disulfide bond</keyword>
<sequence>MTAAGGSGVARWAGRRRGAVLAVTLVLAPGVLAACSSDPNSIGAQAKQGDQKNYISGNGAVELIPPDKRSEPVVLDGTTLDGGAFASADNRGKLLVINVWASWCPPCQAEAPDLVAVANDPAIAAKAGFVGVNIRDSSPQTAAATAKAWGLTYPSISDPGGLSALALQGKATALPSTVVLDAQGRIAARVLGSVSKSTLTGMIEDVAAGGAAS</sequence>
<proteinExistence type="predicted"/>
<dbReference type="SUPFAM" id="SSF52833">
    <property type="entry name" value="Thioredoxin-like"/>
    <property type="match status" value="1"/>
</dbReference>
<dbReference type="InterPro" id="IPR036249">
    <property type="entry name" value="Thioredoxin-like_sf"/>
</dbReference>
<dbReference type="InterPro" id="IPR013766">
    <property type="entry name" value="Thioredoxin_domain"/>
</dbReference>
<evidence type="ECO:0000313" key="7">
    <source>
        <dbReference type="EMBL" id="GAA1751735.1"/>
    </source>
</evidence>
<keyword evidence="3" id="KW-0812">Transmembrane</keyword>
<keyword evidence="8" id="KW-1185">Reference proteome</keyword>
<dbReference type="RefSeq" id="WP_344062972.1">
    <property type="nucleotide sequence ID" value="NZ_BAAAPN010000026.1"/>
</dbReference>
<evidence type="ECO:0000256" key="5">
    <source>
        <dbReference type="ARBA" id="ARBA00023284"/>
    </source>
</evidence>
<gene>
    <name evidence="7" type="ORF">GCM10009810_09970</name>
</gene>
<dbReference type="InterPro" id="IPR013740">
    <property type="entry name" value="Redoxin"/>
</dbReference>
<evidence type="ECO:0000256" key="4">
    <source>
        <dbReference type="ARBA" id="ARBA00023157"/>
    </source>
</evidence>
<keyword evidence="3" id="KW-0735">Signal-anchor</keyword>
<dbReference type="Gene3D" id="3.40.30.10">
    <property type="entry name" value="Glutaredoxin"/>
    <property type="match status" value="1"/>
</dbReference>
<name>A0ABN2KAD4_9MICO</name>
<dbReference type="InterPro" id="IPR017937">
    <property type="entry name" value="Thioredoxin_CS"/>
</dbReference>
<evidence type="ECO:0000313" key="8">
    <source>
        <dbReference type="Proteomes" id="UP001501475"/>
    </source>
</evidence>